<dbReference type="EMBL" id="VOOS01000002">
    <property type="protein sequence ID" value="TXB66192.1"/>
    <property type="molecule type" value="Genomic_DNA"/>
</dbReference>
<keyword evidence="2" id="KW-1185">Reference proteome</keyword>
<organism evidence="1 2">
    <name type="scientific">Vicingus serpentipes</name>
    <dbReference type="NCBI Taxonomy" id="1926625"/>
    <lineage>
        <taxon>Bacteria</taxon>
        <taxon>Pseudomonadati</taxon>
        <taxon>Bacteroidota</taxon>
        <taxon>Flavobacteriia</taxon>
        <taxon>Flavobacteriales</taxon>
        <taxon>Vicingaceae</taxon>
        <taxon>Vicingus</taxon>
    </lineage>
</organism>
<evidence type="ECO:0000313" key="2">
    <source>
        <dbReference type="Proteomes" id="UP000321721"/>
    </source>
</evidence>
<gene>
    <name evidence="1" type="ORF">FRY74_06360</name>
</gene>
<evidence type="ECO:0000313" key="1">
    <source>
        <dbReference type="EMBL" id="TXB66192.1"/>
    </source>
</evidence>
<dbReference type="AlphaFoldDB" id="A0A5C6RXV3"/>
<protein>
    <recommendedName>
        <fullName evidence="3">Nuclear transport factor 2 family protein</fullName>
    </recommendedName>
</protein>
<proteinExistence type="predicted"/>
<comment type="caution">
    <text evidence="1">The sequence shown here is derived from an EMBL/GenBank/DDBJ whole genome shotgun (WGS) entry which is preliminary data.</text>
</comment>
<accession>A0A5C6RXV3</accession>
<dbReference type="RefSeq" id="WP_147099732.1">
    <property type="nucleotide sequence ID" value="NZ_VOOS01000002.1"/>
</dbReference>
<name>A0A5C6RXV3_9FLAO</name>
<dbReference type="OrthoDB" id="1443163at2"/>
<reference evidence="1 2" key="1">
    <citation type="submission" date="2019-08" db="EMBL/GenBank/DDBJ databases">
        <title>Genome of Vicingus serpentipes NCIMB 15042.</title>
        <authorList>
            <person name="Bowman J.P."/>
        </authorList>
    </citation>
    <scope>NUCLEOTIDE SEQUENCE [LARGE SCALE GENOMIC DNA]</scope>
    <source>
        <strain evidence="1 2">NCIMB 15042</strain>
    </source>
</reference>
<sequence>METLIKLKVNQELEGIHDNIIEEAFIDACINLDASLFEPLINENQYFQDLDKYRFLQSLKNTFEDVKLKGVLQTTIKPGKCMGCKYGKANLQFFGNRSKPEFSYIINKENNLIEDIFICNMSSGIFTDKLKSL</sequence>
<dbReference type="Proteomes" id="UP000321721">
    <property type="component" value="Unassembled WGS sequence"/>
</dbReference>
<evidence type="ECO:0008006" key="3">
    <source>
        <dbReference type="Google" id="ProtNLM"/>
    </source>
</evidence>